<dbReference type="SUPFAM" id="SSF53807">
    <property type="entry name" value="Helical backbone' metal receptor"/>
    <property type="match status" value="1"/>
</dbReference>
<organism evidence="2 3">
    <name type="scientific">Caulobacter segnis</name>
    <dbReference type="NCBI Taxonomy" id="88688"/>
    <lineage>
        <taxon>Bacteria</taxon>
        <taxon>Pseudomonadati</taxon>
        <taxon>Pseudomonadota</taxon>
        <taxon>Alphaproteobacteria</taxon>
        <taxon>Caulobacterales</taxon>
        <taxon>Caulobacteraceae</taxon>
        <taxon>Caulobacter</taxon>
    </lineage>
</organism>
<proteinExistence type="predicted"/>
<dbReference type="InterPro" id="IPR050902">
    <property type="entry name" value="ABC_Transporter_SBP"/>
</dbReference>
<dbReference type="Gene3D" id="3.40.50.1980">
    <property type="entry name" value="Nitrogenase molybdenum iron protein domain"/>
    <property type="match status" value="2"/>
</dbReference>
<evidence type="ECO:0000313" key="3">
    <source>
        <dbReference type="Proteomes" id="UP001057520"/>
    </source>
</evidence>
<gene>
    <name evidence="2" type="ORF">MZV50_10870</name>
</gene>
<dbReference type="InterPro" id="IPR002491">
    <property type="entry name" value="ABC_transptr_periplasmic_BD"/>
</dbReference>
<dbReference type="PROSITE" id="PS50983">
    <property type="entry name" value="FE_B12_PBP"/>
    <property type="match status" value="1"/>
</dbReference>
<evidence type="ECO:0000313" key="2">
    <source>
        <dbReference type="EMBL" id="USQ98002.1"/>
    </source>
</evidence>
<name>A0ABY4ZYW9_9CAUL</name>
<sequence>MTDALTRRTLAAGLLFLSGGAAEPAPHRVVSIGSCLDPILLALADPGQIAALSHFARDPLTSTVTEQARRFAVTHEGAEEVVALDPDLILASKRSGLYARTALKARGLRVEEFDMPNTVEASLQQVRKIAALVGRPDRGEALILRMETALAAVAPKPGEPRLRALVYQSGGLAAGPATLLGEMLERCGFENGAARYGLRKWGSVSLERVLADPPQVLLAGARAEGAPTWADRVIDHPALESLRPRTFRAGFPQKLIYCGGPVLIETAKVLAKARRRAEAWARQRSLRD</sequence>
<feature type="domain" description="Fe/B12 periplasmic-binding" evidence="1">
    <location>
        <begin position="28"/>
        <end position="278"/>
    </location>
</feature>
<protein>
    <submittedName>
        <fullName evidence="2">ABC transporter substrate-binding protein</fullName>
    </submittedName>
</protein>
<keyword evidence="3" id="KW-1185">Reference proteome</keyword>
<dbReference type="Pfam" id="PF01497">
    <property type="entry name" value="Peripla_BP_2"/>
    <property type="match status" value="1"/>
</dbReference>
<dbReference type="PANTHER" id="PTHR30535:SF4">
    <property type="entry name" value="HEMIN-BINDING PERIPLASMIC PROTEIN HMUT"/>
    <property type="match status" value="1"/>
</dbReference>
<dbReference type="EMBL" id="CP096040">
    <property type="protein sequence ID" value="USQ98002.1"/>
    <property type="molecule type" value="Genomic_DNA"/>
</dbReference>
<dbReference type="PANTHER" id="PTHR30535">
    <property type="entry name" value="VITAMIN B12-BINDING PROTEIN"/>
    <property type="match status" value="1"/>
</dbReference>
<reference evidence="2 3" key="1">
    <citation type="submission" date="2022-04" db="EMBL/GenBank/DDBJ databases">
        <title>Genome sequence of soybean root-associated Caulobacter segnis RL271.</title>
        <authorList>
            <person name="Longley R."/>
            <person name="Bonito G."/>
            <person name="Trigodet F."/>
            <person name="Crosson S."/>
            <person name="Fiebig A."/>
        </authorList>
    </citation>
    <scope>NUCLEOTIDE SEQUENCE [LARGE SCALE GENOMIC DNA]</scope>
    <source>
        <strain evidence="2 3">RL271</strain>
    </source>
</reference>
<dbReference type="Proteomes" id="UP001057520">
    <property type="component" value="Chromosome"/>
</dbReference>
<accession>A0ABY4ZYW9</accession>
<evidence type="ECO:0000259" key="1">
    <source>
        <dbReference type="PROSITE" id="PS50983"/>
    </source>
</evidence>